<protein>
    <submittedName>
        <fullName evidence="3">Uncharacterized protein</fullName>
    </submittedName>
</protein>
<gene>
    <name evidence="3" type="ORF">CUR178_05389</name>
</gene>
<comment type="caution">
    <text evidence="3">The sequence shown here is derived from an EMBL/GenBank/DDBJ whole genome shotgun (WGS) entry which is preliminary data.</text>
</comment>
<dbReference type="KEGG" id="lenr:94172590"/>
<keyword evidence="2" id="KW-0812">Transmembrane</keyword>
<dbReference type="EMBL" id="JAFHKP010000023">
    <property type="protein sequence ID" value="KAG5478810.1"/>
    <property type="molecule type" value="Genomic_DNA"/>
</dbReference>
<evidence type="ECO:0000256" key="1">
    <source>
        <dbReference type="SAM" id="MobiDB-lite"/>
    </source>
</evidence>
<keyword evidence="2" id="KW-0472">Membrane</keyword>
<sequence length="153" mass="16708">MNNYLVFQHRIRSGGGSPRSVHICSISSLLRTGVSAVGTTCPFSCSVAFVTPFSTTISAAWSAMRGNFCTPARAFGNAPSRIRPVETPSEHARRQSERETSTSVVTVIMLIVPLWLYVLSARGQERKRAEVRAWALGQRAAHCTAGREVDDKV</sequence>
<accession>A0A836HL44</accession>
<keyword evidence="2" id="KW-1133">Transmembrane helix</keyword>
<dbReference type="Proteomes" id="UP000674179">
    <property type="component" value="Chromosome 23"/>
</dbReference>
<dbReference type="RefSeq" id="XP_067692868.1">
    <property type="nucleotide sequence ID" value="XM_067837080.1"/>
</dbReference>
<evidence type="ECO:0000313" key="4">
    <source>
        <dbReference type="Proteomes" id="UP000674179"/>
    </source>
</evidence>
<evidence type="ECO:0000256" key="2">
    <source>
        <dbReference type="SAM" id="Phobius"/>
    </source>
</evidence>
<organism evidence="3 4">
    <name type="scientific">Leishmania enriettii</name>
    <dbReference type="NCBI Taxonomy" id="5663"/>
    <lineage>
        <taxon>Eukaryota</taxon>
        <taxon>Discoba</taxon>
        <taxon>Euglenozoa</taxon>
        <taxon>Kinetoplastea</taxon>
        <taxon>Metakinetoplastina</taxon>
        <taxon>Trypanosomatida</taxon>
        <taxon>Trypanosomatidae</taxon>
        <taxon>Leishmaniinae</taxon>
        <taxon>Leishmania</taxon>
    </lineage>
</organism>
<dbReference type="OrthoDB" id="258590at2759"/>
<feature type="compositionally biased region" description="Basic and acidic residues" evidence="1">
    <location>
        <begin position="88"/>
        <end position="98"/>
    </location>
</feature>
<feature type="transmembrane region" description="Helical" evidence="2">
    <location>
        <begin position="101"/>
        <end position="119"/>
    </location>
</feature>
<dbReference type="AlphaFoldDB" id="A0A836HL44"/>
<dbReference type="GeneID" id="94172590"/>
<reference evidence="3 4" key="1">
    <citation type="submission" date="2021-02" db="EMBL/GenBank/DDBJ databases">
        <title>Leishmania (Mundinia) enrietti genome sequencing and assembly.</title>
        <authorList>
            <person name="Almutairi H."/>
            <person name="Gatherer D."/>
        </authorList>
    </citation>
    <scope>NUCLEOTIDE SEQUENCE [LARGE SCALE GENOMIC DNA]</scope>
    <source>
        <strain evidence="3">CUR178</strain>
    </source>
</reference>
<evidence type="ECO:0000313" key="3">
    <source>
        <dbReference type="EMBL" id="KAG5478810.1"/>
    </source>
</evidence>
<feature type="region of interest" description="Disordered" evidence="1">
    <location>
        <begin position="79"/>
        <end position="98"/>
    </location>
</feature>
<name>A0A836HL44_LEIEN</name>
<keyword evidence="4" id="KW-1185">Reference proteome</keyword>
<proteinExistence type="predicted"/>